<comment type="similarity">
    <text evidence="9">Belongs to the MnmA/TRMU family.</text>
</comment>
<dbReference type="InterPro" id="IPR046885">
    <property type="entry name" value="MnmA-like_C"/>
</dbReference>
<feature type="binding site" evidence="9">
    <location>
        <position position="124"/>
    </location>
    <ligand>
        <name>ATP</name>
        <dbReference type="ChEBI" id="CHEBI:30616"/>
    </ligand>
</feature>
<dbReference type="Gene3D" id="2.30.30.280">
    <property type="entry name" value="Adenine nucleotide alpha hydrolases-like domains"/>
    <property type="match status" value="1"/>
</dbReference>
<name>A0A2T5C4Y5_9BACT</name>
<dbReference type="Pfam" id="PF20258">
    <property type="entry name" value="tRNA_Me_trans_C"/>
    <property type="match status" value="1"/>
</dbReference>
<dbReference type="InterPro" id="IPR023382">
    <property type="entry name" value="MnmA-like_central_sf"/>
</dbReference>
<sequence length="392" mass="44845">MKRVVIGLSGGVDSSVAAYLLKQQGYEVIALFMINWHDRTGTLTGQCTWEDDALIAEMVAKKLDMPFHIVDLSEHYKKRVVDYMFDEYSKGRTPNPDVLCNREIKFDIFMDECLKHGADYVATGHYCQKTEFEKDGQMIYQLRAGADNNKDQSYFLCQLNQEQLSKALFPIGHLDKPEVRKIAAEQQLPTATRKDSQGICFVGKVDLPTFLQQQLEPKTGNVIEIPASFMAKKKQVEKTSDNFRKLCFAYPYKPWNGKIIGEHRGAHYYTVGQRKGLNIGGHEEPLFVLGTDVKRNIIYVGEGSEHPGLYRAGLFIGNEEIHWIRTDLAMELDEVRDYQVRIRYRQPLEKATLYRKEEGIYILFEQEQRGITSGQFAAWYDGNELIGSGVIA</sequence>
<keyword evidence="11" id="KW-0489">Methyltransferase</keyword>
<evidence type="ECO:0000313" key="11">
    <source>
        <dbReference type="EMBL" id="PTN09925.1"/>
    </source>
</evidence>
<dbReference type="InterPro" id="IPR001763">
    <property type="entry name" value="Rhodanese-like_dom"/>
</dbReference>
<proteinExistence type="inferred from homology"/>
<dbReference type="InterPro" id="IPR046884">
    <property type="entry name" value="MnmA-like_central"/>
</dbReference>
<dbReference type="GO" id="GO:0005737">
    <property type="term" value="C:cytoplasm"/>
    <property type="evidence" value="ECO:0007669"/>
    <property type="project" value="UniProtKB-SubCell"/>
</dbReference>
<dbReference type="GO" id="GO:0005524">
    <property type="term" value="F:ATP binding"/>
    <property type="evidence" value="ECO:0007669"/>
    <property type="project" value="UniProtKB-KW"/>
</dbReference>
<feature type="binding site" evidence="9">
    <location>
        <position position="33"/>
    </location>
    <ligand>
        <name>ATP</name>
        <dbReference type="ChEBI" id="CHEBI:30616"/>
    </ligand>
</feature>
<keyword evidence="2 9" id="KW-0808">Transferase</keyword>
<evidence type="ECO:0000259" key="10">
    <source>
        <dbReference type="PROSITE" id="PS50206"/>
    </source>
</evidence>
<feature type="domain" description="Rhodanese" evidence="10">
    <location>
        <begin position="4"/>
        <end position="45"/>
    </location>
</feature>
<dbReference type="GO" id="GO:0032259">
    <property type="term" value="P:methylation"/>
    <property type="evidence" value="ECO:0007669"/>
    <property type="project" value="UniProtKB-KW"/>
</dbReference>
<dbReference type="PANTHER" id="PTHR11933:SF5">
    <property type="entry name" value="MITOCHONDRIAL TRNA-SPECIFIC 2-THIOURIDYLASE 1"/>
    <property type="match status" value="1"/>
</dbReference>
<comment type="function">
    <text evidence="9">Catalyzes the 2-thiolation of uridine at the wobble position (U34) of tRNA, leading to the formation of s(2)U34.</text>
</comment>
<evidence type="ECO:0000256" key="8">
    <source>
        <dbReference type="ARBA" id="ARBA00051542"/>
    </source>
</evidence>
<dbReference type="NCBIfam" id="TIGR00420">
    <property type="entry name" value="trmU"/>
    <property type="match status" value="1"/>
</dbReference>
<comment type="caution">
    <text evidence="9">Lacks conserved residue(s) required for the propagation of feature annotation.</text>
</comment>
<protein>
    <recommendedName>
        <fullName evidence="9">tRNA-specific 2-thiouridylase MnmA</fullName>
        <ecNumber evidence="9">2.8.1.13</ecNumber>
    </recommendedName>
</protein>
<dbReference type="Proteomes" id="UP000243525">
    <property type="component" value="Unassembled WGS sequence"/>
</dbReference>
<dbReference type="PROSITE" id="PS50206">
    <property type="entry name" value="RHODANESE_3"/>
    <property type="match status" value="1"/>
</dbReference>
<accession>A0A2T5C4Y5</accession>
<dbReference type="Gene3D" id="2.40.30.10">
    <property type="entry name" value="Translation factors"/>
    <property type="match status" value="1"/>
</dbReference>
<keyword evidence="4 9" id="KW-0547">Nucleotide-binding</keyword>
<dbReference type="InterPro" id="IPR014729">
    <property type="entry name" value="Rossmann-like_a/b/a_fold"/>
</dbReference>
<dbReference type="GO" id="GO:0002143">
    <property type="term" value="P:tRNA wobble position uridine thiolation"/>
    <property type="evidence" value="ECO:0007669"/>
    <property type="project" value="TreeGrafter"/>
</dbReference>
<keyword evidence="12" id="KW-1185">Reference proteome</keyword>
<organism evidence="11 12">
    <name type="scientific">Mangrovibacterium marinum</name>
    <dbReference type="NCBI Taxonomy" id="1639118"/>
    <lineage>
        <taxon>Bacteria</taxon>
        <taxon>Pseudomonadati</taxon>
        <taxon>Bacteroidota</taxon>
        <taxon>Bacteroidia</taxon>
        <taxon>Marinilabiliales</taxon>
        <taxon>Prolixibacteraceae</taxon>
        <taxon>Mangrovibacterium</taxon>
    </lineage>
</organism>
<evidence type="ECO:0000256" key="6">
    <source>
        <dbReference type="ARBA" id="ARBA00022884"/>
    </source>
</evidence>
<dbReference type="FunFam" id="3.40.50.620:FF:000115">
    <property type="entry name" value="tRNA-specific 2-thiouridylase MnmA"/>
    <property type="match status" value="1"/>
</dbReference>
<dbReference type="CDD" id="cd01998">
    <property type="entry name" value="MnmA_TRMU-like"/>
    <property type="match status" value="1"/>
</dbReference>
<comment type="catalytic activity">
    <reaction evidence="8 9">
        <text>S-sulfanyl-L-cysteinyl-[protein] + uridine(34) in tRNA + AH2 + ATP = 2-thiouridine(34) in tRNA + L-cysteinyl-[protein] + A + AMP + diphosphate + H(+)</text>
        <dbReference type="Rhea" id="RHEA:47032"/>
        <dbReference type="Rhea" id="RHEA-COMP:10131"/>
        <dbReference type="Rhea" id="RHEA-COMP:11726"/>
        <dbReference type="Rhea" id="RHEA-COMP:11727"/>
        <dbReference type="Rhea" id="RHEA-COMP:11728"/>
        <dbReference type="ChEBI" id="CHEBI:13193"/>
        <dbReference type="ChEBI" id="CHEBI:15378"/>
        <dbReference type="ChEBI" id="CHEBI:17499"/>
        <dbReference type="ChEBI" id="CHEBI:29950"/>
        <dbReference type="ChEBI" id="CHEBI:30616"/>
        <dbReference type="ChEBI" id="CHEBI:33019"/>
        <dbReference type="ChEBI" id="CHEBI:61963"/>
        <dbReference type="ChEBI" id="CHEBI:65315"/>
        <dbReference type="ChEBI" id="CHEBI:87170"/>
        <dbReference type="ChEBI" id="CHEBI:456215"/>
        <dbReference type="EC" id="2.8.1.13"/>
    </reaction>
</comment>
<keyword evidence="9" id="KW-0963">Cytoplasm</keyword>
<dbReference type="RefSeq" id="WP_107821306.1">
    <property type="nucleotide sequence ID" value="NZ_OY782574.1"/>
</dbReference>
<keyword evidence="7" id="KW-1015">Disulfide bond</keyword>
<feature type="region of interest" description="Interaction with tRNA" evidence="9">
    <location>
        <begin position="150"/>
        <end position="152"/>
    </location>
</feature>
<dbReference type="NCBIfam" id="NF001138">
    <property type="entry name" value="PRK00143.1"/>
    <property type="match status" value="1"/>
</dbReference>
<feature type="binding site" evidence="9">
    <location>
        <begin position="7"/>
        <end position="14"/>
    </location>
    <ligand>
        <name>ATP</name>
        <dbReference type="ChEBI" id="CHEBI:30616"/>
    </ligand>
</feature>
<keyword evidence="5 9" id="KW-0067">ATP-binding</keyword>
<evidence type="ECO:0000256" key="7">
    <source>
        <dbReference type="ARBA" id="ARBA00023157"/>
    </source>
</evidence>
<keyword evidence="6 9" id="KW-0694">RNA-binding</keyword>
<dbReference type="InterPro" id="IPR004506">
    <property type="entry name" value="MnmA-like"/>
</dbReference>
<feature type="region of interest" description="Interaction with target base in tRNA" evidence="9">
    <location>
        <begin position="95"/>
        <end position="97"/>
    </location>
</feature>
<dbReference type="GO" id="GO:0000049">
    <property type="term" value="F:tRNA binding"/>
    <property type="evidence" value="ECO:0007669"/>
    <property type="project" value="UniProtKB-KW"/>
</dbReference>
<keyword evidence="3 9" id="KW-0819">tRNA processing</keyword>
<feature type="site" description="Interaction with tRNA" evidence="9">
    <location>
        <position position="375"/>
    </location>
</feature>
<keyword evidence="1 9" id="KW-0820">tRNA-binding</keyword>
<comment type="caution">
    <text evidence="11">The sequence shown here is derived from an EMBL/GenBank/DDBJ whole genome shotgun (WGS) entry which is preliminary data.</text>
</comment>
<feature type="site" description="Interaction with tRNA" evidence="9">
    <location>
        <position position="125"/>
    </location>
</feature>
<dbReference type="Pfam" id="PF03054">
    <property type="entry name" value="tRNA_Me_trans"/>
    <property type="match status" value="1"/>
</dbReference>
<evidence type="ECO:0000256" key="9">
    <source>
        <dbReference type="HAMAP-Rule" id="MF_00144"/>
    </source>
</evidence>
<dbReference type="EMBL" id="QAAD01000003">
    <property type="protein sequence ID" value="PTN09925.1"/>
    <property type="molecule type" value="Genomic_DNA"/>
</dbReference>
<dbReference type="EC" id="2.8.1.13" evidence="9"/>
<dbReference type="FunFam" id="2.30.30.280:FF:000001">
    <property type="entry name" value="tRNA-specific 2-thiouridylase MnmA"/>
    <property type="match status" value="1"/>
</dbReference>
<comment type="subcellular location">
    <subcellularLocation>
        <location evidence="9">Cytoplasm</location>
    </subcellularLocation>
</comment>
<evidence type="ECO:0000256" key="3">
    <source>
        <dbReference type="ARBA" id="ARBA00022694"/>
    </source>
</evidence>
<evidence type="ECO:0000256" key="2">
    <source>
        <dbReference type="ARBA" id="ARBA00022679"/>
    </source>
</evidence>
<dbReference type="SUPFAM" id="SSF52402">
    <property type="entry name" value="Adenine nucleotide alpha hydrolases-like"/>
    <property type="match status" value="1"/>
</dbReference>
<evidence type="ECO:0000256" key="5">
    <source>
        <dbReference type="ARBA" id="ARBA00022840"/>
    </source>
</evidence>
<dbReference type="Pfam" id="PF20259">
    <property type="entry name" value="tRNA_Me_trans_M"/>
    <property type="match status" value="1"/>
</dbReference>
<dbReference type="PANTHER" id="PTHR11933">
    <property type="entry name" value="TRNA 5-METHYLAMINOMETHYL-2-THIOURIDYLATE -METHYLTRANSFERASE"/>
    <property type="match status" value="1"/>
</dbReference>
<feature type="active site" description="Nucleophile" evidence="9">
    <location>
        <position position="100"/>
    </location>
</feature>
<evidence type="ECO:0000313" key="12">
    <source>
        <dbReference type="Proteomes" id="UP000243525"/>
    </source>
</evidence>
<feature type="region of interest" description="Interaction with tRNA" evidence="9">
    <location>
        <begin position="343"/>
        <end position="344"/>
    </location>
</feature>
<evidence type="ECO:0000256" key="4">
    <source>
        <dbReference type="ARBA" id="ARBA00022741"/>
    </source>
</evidence>
<dbReference type="AlphaFoldDB" id="A0A2T5C4Y5"/>
<gene>
    <name evidence="9" type="primary">mnmA</name>
    <name evidence="11" type="ORF">C8N47_103222</name>
</gene>
<dbReference type="GO" id="GO:0008168">
    <property type="term" value="F:methyltransferase activity"/>
    <property type="evidence" value="ECO:0007669"/>
    <property type="project" value="UniProtKB-KW"/>
</dbReference>
<reference evidence="11 12" key="1">
    <citation type="submission" date="2018-04" db="EMBL/GenBank/DDBJ databases">
        <title>Genomic Encyclopedia of Archaeal and Bacterial Type Strains, Phase II (KMG-II): from individual species to whole genera.</title>
        <authorList>
            <person name="Goeker M."/>
        </authorList>
    </citation>
    <scope>NUCLEOTIDE SEQUENCE [LARGE SCALE GENOMIC DNA]</scope>
    <source>
        <strain evidence="11 12">DSM 28823</strain>
    </source>
</reference>
<dbReference type="GO" id="GO:0103016">
    <property type="term" value="F:tRNA-uridine 2-sulfurtransferase activity"/>
    <property type="evidence" value="ECO:0007669"/>
    <property type="project" value="UniProtKB-EC"/>
</dbReference>
<evidence type="ECO:0000256" key="1">
    <source>
        <dbReference type="ARBA" id="ARBA00022555"/>
    </source>
</evidence>
<feature type="active site" description="Cysteine persulfide intermediate" evidence="9">
    <location>
        <position position="200"/>
    </location>
</feature>
<dbReference type="HAMAP" id="MF_00144">
    <property type="entry name" value="tRNA_thiouridyl_MnmA"/>
    <property type="match status" value="1"/>
</dbReference>
<dbReference type="Gene3D" id="3.40.50.620">
    <property type="entry name" value="HUPs"/>
    <property type="match status" value="1"/>
</dbReference>
<dbReference type="OrthoDB" id="9800696at2"/>